<accession>A0A222Z0R2</accession>
<dbReference type="EMBL" id="MF141539">
    <property type="protein sequence ID" value="ASR77145.1"/>
    <property type="molecule type" value="Genomic_DNA"/>
</dbReference>
<gene>
    <name evidence="1" type="ORF">SEA_MYRADEE_37</name>
</gene>
<keyword evidence="2" id="KW-1185">Reference proteome</keyword>
<reference evidence="2" key="1">
    <citation type="submission" date="2017-05" db="EMBL/GenBank/DDBJ databases">
        <authorList>
            <person name="Song R."/>
            <person name="Chenine A.L."/>
            <person name="Ruprecht R.M."/>
        </authorList>
    </citation>
    <scope>NUCLEOTIDE SEQUENCE [LARGE SCALE GENOMIC DNA]</scope>
</reference>
<organism evidence="1 2">
    <name type="scientific">Mycobacterium phage MyraDee</name>
    <dbReference type="NCBI Taxonomy" id="2024303"/>
    <lineage>
        <taxon>Viruses</taxon>
        <taxon>Duplodnaviria</taxon>
        <taxon>Heunggongvirae</taxon>
        <taxon>Uroviricota</taxon>
        <taxon>Caudoviricetes</taxon>
        <taxon>Myradeevirus</taxon>
        <taxon>Myradeevirus MyraDee</taxon>
    </lineage>
</organism>
<proteinExistence type="predicted"/>
<sequence>MEDREFFDHIYQVWSKTTGAKDKFWMPEEYTDRSGRWKVYAVDDEQQRTLIAEGMNEPDSDWLTAAHGCFGDLIRRLGDALDEADRLDAEKDELIAIHAGLEMEIDELHSRIEALGG</sequence>
<evidence type="ECO:0000313" key="2">
    <source>
        <dbReference type="Proteomes" id="UP000225918"/>
    </source>
</evidence>
<protein>
    <submittedName>
        <fullName evidence="1">Uncharacterized protein</fullName>
    </submittedName>
</protein>
<evidence type="ECO:0000313" key="1">
    <source>
        <dbReference type="EMBL" id="ASR77145.1"/>
    </source>
</evidence>
<dbReference type="Proteomes" id="UP000225918">
    <property type="component" value="Segment"/>
</dbReference>
<name>A0A222Z0R2_9CAUD</name>